<dbReference type="KEGG" id="fbe:FF125_07845"/>
<evidence type="ECO:0008006" key="4">
    <source>
        <dbReference type="Google" id="ProtNLM"/>
    </source>
</evidence>
<evidence type="ECO:0000256" key="1">
    <source>
        <dbReference type="SAM" id="SignalP"/>
    </source>
</evidence>
<dbReference type="PROSITE" id="PS51257">
    <property type="entry name" value="PROKAR_LIPOPROTEIN"/>
    <property type="match status" value="1"/>
</dbReference>
<dbReference type="AlphaFoldDB" id="A0A5B7TTP0"/>
<sequence length="178" mass="19196">MKNFKTLSTILIALLFMSACTAETNEKTPIISGEGIISLTGDDTASVGNSLKLGAMAYGRKDLTGTEESIIIAPEESIISEDSPTLSPSDPEYVSSIINFKDDKNAFVIVATKELVSIVIVTNGIKRRYVCDSKFNTSVNCGAITIDPKTKKVIFYETTVKNTNTGTLLTLNGTLTWN</sequence>
<protein>
    <recommendedName>
        <fullName evidence="4">Lipoprotein</fullName>
    </recommendedName>
</protein>
<gene>
    <name evidence="2" type="ORF">FF125_07845</name>
</gene>
<keyword evidence="1" id="KW-0732">Signal</keyword>
<feature type="chain" id="PRO_5022859710" description="Lipoprotein" evidence="1">
    <location>
        <begin position="22"/>
        <end position="178"/>
    </location>
</feature>
<evidence type="ECO:0000313" key="3">
    <source>
        <dbReference type="Proteomes" id="UP000306229"/>
    </source>
</evidence>
<reference evidence="2 3" key="1">
    <citation type="submission" date="2019-05" db="EMBL/GenBank/DDBJ databases">
        <title>Algicella ahnfeltiae gen. nov., sp. nov., a novel marine bacterium of the family Flavobacteriaceae isolated from a red alga.</title>
        <authorList>
            <person name="Nedashkovskaya O.I."/>
            <person name="Kukhlevskiy A.D."/>
            <person name="Kim S.-G."/>
            <person name="Zhukova N.V."/>
            <person name="Mikhailov V.V."/>
        </authorList>
    </citation>
    <scope>NUCLEOTIDE SEQUENCE [LARGE SCALE GENOMIC DNA]</scope>
    <source>
        <strain evidence="2 3">10Alg115</strain>
    </source>
</reference>
<feature type="signal peptide" evidence="1">
    <location>
        <begin position="1"/>
        <end position="21"/>
    </location>
</feature>
<keyword evidence="3" id="KW-1185">Reference proteome</keyword>
<dbReference type="RefSeq" id="WP_138949242.1">
    <property type="nucleotide sequence ID" value="NZ_CP040749.1"/>
</dbReference>
<dbReference type="EMBL" id="CP040749">
    <property type="protein sequence ID" value="QCX38347.1"/>
    <property type="molecule type" value="Genomic_DNA"/>
</dbReference>
<name>A0A5B7TTP0_9FLAO</name>
<accession>A0A5B7TTP0</accession>
<proteinExistence type="predicted"/>
<organism evidence="2 3">
    <name type="scientific">Aureibaculum algae</name>
    <dbReference type="NCBI Taxonomy" id="2584122"/>
    <lineage>
        <taxon>Bacteria</taxon>
        <taxon>Pseudomonadati</taxon>
        <taxon>Bacteroidota</taxon>
        <taxon>Flavobacteriia</taxon>
        <taxon>Flavobacteriales</taxon>
        <taxon>Flavobacteriaceae</taxon>
        <taxon>Aureibaculum</taxon>
    </lineage>
</organism>
<evidence type="ECO:0000313" key="2">
    <source>
        <dbReference type="EMBL" id="QCX38347.1"/>
    </source>
</evidence>
<dbReference type="Proteomes" id="UP000306229">
    <property type="component" value="Chromosome"/>
</dbReference>